<dbReference type="AlphaFoldDB" id="A0A1M7KGQ7"/>
<keyword evidence="2" id="KW-1185">Reference proteome</keyword>
<protein>
    <submittedName>
        <fullName evidence="1">Uncharacterized protein</fullName>
    </submittedName>
</protein>
<dbReference type="OrthoDB" id="678238at2"/>
<gene>
    <name evidence="1" type="ORF">SAMN05444266_109313</name>
</gene>
<reference evidence="1 2" key="1">
    <citation type="submission" date="2016-11" db="EMBL/GenBank/DDBJ databases">
        <authorList>
            <person name="Jaros S."/>
            <person name="Januszkiewicz K."/>
            <person name="Wedrychowicz H."/>
        </authorList>
    </citation>
    <scope>NUCLEOTIDE SEQUENCE [LARGE SCALE GENOMIC DNA]</scope>
    <source>
        <strain evidence="1 2">DSM 27406</strain>
    </source>
</reference>
<dbReference type="EMBL" id="FRBL01000009">
    <property type="protein sequence ID" value="SHM64490.1"/>
    <property type="molecule type" value="Genomic_DNA"/>
</dbReference>
<organism evidence="1 2">
    <name type="scientific">Chitinophaga jiangningensis</name>
    <dbReference type="NCBI Taxonomy" id="1419482"/>
    <lineage>
        <taxon>Bacteria</taxon>
        <taxon>Pseudomonadati</taxon>
        <taxon>Bacteroidota</taxon>
        <taxon>Chitinophagia</taxon>
        <taxon>Chitinophagales</taxon>
        <taxon>Chitinophagaceae</taxon>
        <taxon>Chitinophaga</taxon>
    </lineage>
</organism>
<evidence type="ECO:0000313" key="2">
    <source>
        <dbReference type="Proteomes" id="UP000184420"/>
    </source>
</evidence>
<dbReference type="Proteomes" id="UP000184420">
    <property type="component" value="Unassembled WGS sequence"/>
</dbReference>
<name>A0A1M7KGQ7_9BACT</name>
<proteinExistence type="predicted"/>
<dbReference type="RefSeq" id="WP_073085883.1">
    <property type="nucleotide sequence ID" value="NZ_FRBL01000009.1"/>
</dbReference>
<accession>A0A1M7KGQ7</accession>
<evidence type="ECO:0000313" key="1">
    <source>
        <dbReference type="EMBL" id="SHM64490.1"/>
    </source>
</evidence>
<dbReference type="STRING" id="1419482.SAMN05444266_109313"/>
<sequence>MNPLFLTTLTIAAIGGAIFIYKVSSRKKSIPAVLRSAAIVKINSYKSFGIMATVRFNDAGIPQVGDQIQQEGHTYKIKGVISESPQQHDQVWECKLEKI</sequence>